<feature type="region of interest" description="Disordered" evidence="2">
    <location>
        <begin position="495"/>
        <end position="609"/>
    </location>
</feature>
<dbReference type="HOGENOM" id="CLU_387786_0_0_1"/>
<proteinExistence type="predicted"/>
<accession>N1JF39</accession>
<dbReference type="OrthoDB" id="3792666at2759"/>
<evidence type="ECO:0000313" key="3">
    <source>
        <dbReference type="EMBL" id="CCU81459.1"/>
    </source>
</evidence>
<dbReference type="eggNOG" id="ENOG502TH3U">
    <property type="taxonomic scope" value="Eukaryota"/>
</dbReference>
<evidence type="ECO:0000256" key="1">
    <source>
        <dbReference type="SAM" id="Coils"/>
    </source>
</evidence>
<dbReference type="AlphaFoldDB" id="N1JF39"/>
<comment type="caution">
    <text evidence="3">The sequence shown here is derived from an EMBL/GenBank/DDBJ whole genome shotgun (WGS) entry which is preliminary data.</text>
</comment>
<feature type="region of interest" description="Disordered" evidence="2">
    <location>
        <begin position="693"/>
        <end position="712"/>
    </location>
</feature>
<sequence length="712" mass="81880">MILLGSKVFTRDICRYTNLLVNFYHRRPIHLLHASTTRHPVGNHGIKHFKQFEYPSPESREIELWEKKPLKLIKKLSLAEVIENYLEPGVILLPIYEKGTRSLPYPKLPRFYLGKINTTKVYLPKTQKSKGRGSKEVHFKTTNDSGYITQALYRSYHFLSRSEKRTPVEIHVHTSLKKPKNISRKSHLDILERKRRKQEYIKSFKEEIINAYNFWPQTILRSMPGGASISIKPVADDAKVCWVMDIGGRERTDLFEKNKEIQFELDDEGKGVPEKDIRQRAKEDLRNIRQLLADEKKFCKTGEKNIQSNEKNTRSSNVIDSKLSSQIVNDTRKLQSNVGETTGTIDTLKPEEDVFDKSDEKIAGAAVAEKITTLSEKIDKLKRKFEDVKYNRDAFDTQVEFLRSEIESRAEVLFADDPNPRERKHHLLVRLELEKDRDRRKVNDEFETYLKRLRTLQHNLRREVKEAKAAKVKSQEDPLVARMSEKSYKGSLTLIEFSDDPNGNDEIFPPSRSIKLESRVSLPRNKRPKKPDPRNISKNKLSSASSNYGAVKDSSSGENSELDSTGSRSLIRRLPNSIPSNLSPIKASSDARDYGPAKHLQPSEDNLLDTRGSRPLIRRLQHFGPSNFSQIKASTNGQEFENFGNFPSSRRIKLDSFAAPPRAHPWKSLDLGPKNFQEDEELGAKLRSAMLGKNSSIRGRRDSILPKFIKRP</sequence>
<dbReference type="EMBL" id="CAUH01005086">
    <property type="protein sequence ID" value="CCU81459.1"/>
    <property type="molecule type" value="Genomic_DNA"/>
</dbReference>
<protein>
    <submittedName>
        <fullName evidence="3">Putative Bgh-specific protein</fullName>
    </submittedName>
</protein>
<keyword evidence="1" id="KW-0175">Coiled coil</keyword>
<reference evidence="3 4" key="1">
    <citation type="journal article" date="2010" name="Science">
        <title>Genome expansion and gene loss in powdery mildew fungi reveal tradeoffs in extreme parasitism.</title>
        <authorList>
            <person name="Spanu P.D."/>
            <person name="Abbott J.C."/>
            <person name="Amselem J."/>
            <person name="Burgis T.A."/>
            <person name="Soanes D.M."/>
            <person name="Stueber K."/>
            <person name="Ver Loren van Themaat E."/>
            <person name="Brown J.K.M."/>
            <person name="Butcher S.A."/>
            <person name="Gurr S.J."/>
            <person name="Lebrun M.-H."/>
            <person name="Ridout C.J."/>
            <person name="Schulze-Lefert P."/>
            <person name="Talbot N.J."/>
            <person name="Ahmadinejad N."/>
            <person name="Ametz C."/>
            <person name="Barton G.R."/>
            <person name="Benjdia M."/>
            <person name="Bidzinski P."/>
            <person name="Bindschedler L.V."/>
            <person name="Both M."/>
            <person name="Brewer M.T."/>
            <person name="Cadle-Davidson L."/>
            <person name="Cadle-Davidson M.M."/>
            <person name="Collemare J."/>
            <person name="Cramer R."/>
            <person name="Frenkel O."/>
            <person name="Godfrey D."/>
            <person name="Harriman J."/>
            <person name="Hoede C."/>
            <person name="King B.C."/>
            <person name="Klages S."/>
            <person name="Kleemann J."/>
            <person name="Knoll D."/>
            <person name="Koti P.S."/>
            <person name="Kreplak J."/>
            <person name="Lopez-Ruiz F.J."/>
            <person name="Lu X."/>
            <person name="Maekawa T."/>
            <person name="Mahanil S."/>
            <person name="Micali C."/>
            <person name="Milgroom M.G."/>
            <person name="Montana G."/>
            <person name="Noir S."/>
            <person name="O'Connell R.J."/>
            <person name="Oberhaensli S."/>
            <person name="Parlange F."/>
            <person name="Pedersen C."/>
            <person name="Quesneville H."/>
            <person name="Reinhardt R."/>
            <person name="Rott M."/>
            <person name="Sacristan S."/>
            <person name="Schmidt S.M."/>
            <person name="Schoen M."/>
            <person name="Skamnioti P."/>
            <person name="Sommer H."/>
            <person name="Stephens A."/>
            <person name="Takahara H."/>
            <person name="Thordal-Christensen H."/>
            <person name="Vigouroux M."/>
            <person name="Wessling R."/>
            <person name="Wicker T."/>
            <person name="Panstruga R."/>
        </authorList>
    </citation>
    <scope>NUCLEOTIDE SEQUENCE [LARGE SCALE GENOMIC DNA]</scope>
    <source>
        <strain evidence="3">DH14</strain>
    </source>
</reference>
<dbReference type="InParanoid" id="N1JF39"/>
<evidence type="ECO:0000256" key="2">
    <source>
        <dbReference type="SAM" id="MobiDB-lite"/>
    </source>
</evidence>
<evidence type="ECO:0000313" key="4">
    <source>
        <dbReference type="Proteomes" id="UP000015441"/>
    </source>
</evidence>
<gene>
    <name evidence="3" type="ORF">BGHDH14_bghG005086000001001</name>
</gene>
<name>N1JF39_BLUG1</name>
<feature type="compositionally biased region" description="Polar residues" evidence="2">
    <location>
        <begin position="536"/>
        <end position="568"/>
    </location>
</feature>
<feature type="coiled-coil region" evidence="1">
    <location>
        <begin position="450"/>
        <end position="477"/>
    </location>
</feature>
<dbReference type="Proteomes" id="UP000015441">
    <property type="component" value="Unassembled WGS sequence"/>
</dbReference>
<keyword evidence="4" id="KW-1185">Reference proteome</keyword>
<organism evidence="3 4">
    <name type="scientific">Blumeria graminis f. sp. hordei (strain DH14)</name>
    <name type="common">Barley powdery mildew</name>
    <name type="synonym">Oidium monilioides f. sp. hordei</name>
    <dbReference type="NCBI Taxonomy" id="546991"/>
    <lineage>
        <taxon>Eukaryota</taxon>
        <taxon>Fungi</taxon>
        <taxon>Dikarya</taxon>
        <taxon>Ascomycota</taxon>
        <taxon>Pezizomycotina</taxon>
        <taxon>Leotiomycetes</taxon>
        <taxon>Erysiphales</taxon>
        <taxon>Erysiphaceae</taxon>
        <taxon>Blumeria</taxon>
        <taxon>Blumeria hordei</taxon>
    </lineage>
</organism>